<name>A0A6C0LXY6_9ZZZZ</name>
<dbReference type="AlphaFoldDB" id="A0A6C0LXY6"/>
<proteinExistence type="predicted"/>
<sequence length="93" mass="10504">METRYRGISQAQSPNAPAHTILYDRIPTNTLYVGDHSHKPYPHTDRIVDPEWLSKAGPVMPKYIGLVEAQGVASCGYDPNHDLYAKNDGRWRP</sequence>
<accession>A0A6C0LXY6</accession>
<protein>
    <submittedName>
        <fullName evidence="1">Uncharacterized protein</fullName>
    </submittedName>
</protein>
<dbReference type="EMBL" id="MN740610">
    <property type="protein sequence ID" value="QHU35716.1"/>
    <property type="molecule type" value="Genomic_DNA"/>
</dbReference>
<reference evidence="1" key="1">
    <citation type="journal article" date="2020" name="Nature">
        <title>Giant virus diversity and host interactions through global metagenomics.</title>
        <authorList>
            <person name="Schulz F."/>
            <person name="Roux S."/>
            <person name="Paez-Espino D."/>
            <person name="Jungbluth S."/>
            <person name="Walsh D.A."/>
            <person name="Denef V.J."/>
            <person name="McMahon K.D."/>
            <person name="Konstantinidis K.T."/>
            <person name="Eloe-Fadrosh E.A."/>
            <person name="Kyrpides N.C."/>
            <person name="Woyke T."/>
        </authorList>
    </citation>
    <scope>NUCLEOTIDE SEQUENCE</scope>
    <source>
        <strain evidence="1">GVMAG-S-1029409-49</strain>
    </source>
</reference>
<organism evidence="1">
    <name type="scientific">viral metagenome</name>
    <dbReference type="NCBI Taxonomy" id="1070528"/>
    <lineage>
        <taxon>unclassified sequences</taxon>
        <taxon>metagenomes</taxon>
        <taxon>organismal metagenomes</taxon>
    </lineage>
</organism>
<evidence type="ECO:0000313" key="1">
    <source>
        <dbReference type="EMBL" id="QHU35716.1"/>
    </source>
</evidence>